<organism evidence="10 11">
    <name type="scientific">Parapedobacter koreensis</name>
    <dbReference type="NCBI Taxonomy" id="332977"/>
    <lineage>
        <taxon>Bacteria</taxon>
        <taxon>Pseudomonadati</taxon>
        <taxon>Bacteroidota</taxon>
        <taxon>Sphingobacteriia</taxon>
        <taxon>Sphingobacteriales</taxon>
        <taxon>Sphingobacteriaceae</taxon>
        <taxon>Parapedobacter</taxon>
    </lineage>
</organism>
<evidence type="ECO:0000313" key="10">
    <source>
        <dbReference type="EMBL" id="SEK19707.1"/>
    </source>
</evidence>
<keyword evidence="2" id="KW-0902">Two-component regulatory system</keyword>
<feature type="domain" description="OmpR/PhoB-type" evidence="9">
    <location>
        <begin position="116"/>
        <end position="222"/>
    </location>
</feature>
<keyword evidence="1 6" id="KW-0597">Phosphoprotein</keyword>
<dbReference type="CDD" id="cd17574">
    <property type="entry name" value="REC_OmpR"/>
    <property type="match status" value="1"/>
</dbReference>
<evidence type="ECO:0000256" key="3">
    <source>
        <dbReference type="ARBA" id="ARBA00023015"/>
    </source>
</evidence>
<dbReference type="GO" id="GO:0006355">
    <property type="term" value="P:regulation of DNA-templated transcription"/>
    <property type="evidence" value="ECO:0007669"/>
    <property type="project" value="InterPro"/>
</dbReference>
<keyword evidence="3" id="KW-0805">Transcription regulation</keyword>
<evidence type="ECO:0000259" key="9">
    <source>
        <dbReference type="PROSITE" id="PS51755"/>
    </source>
</evidence>
<dbReference type="Gene3D" id="3.40.50.2300">
    <property type="match status" value="1"/>
</dbReference>
<dbReference type="InterPro" id="IPR001789">
    <property type="entry name" value="Sig_transdc_resp-reg_receiver"/>
</dbReference>
<dbReference type="GO" id="GO:0032993">
    <property type="term" value="C:protein-DNA complex"/>
    <property type="evidence" value="ECO:0007669"/>
    <property type="project" value="TreeGrafter"/>
</dbReference>
<dbReference type="InterPro" id="IPR011006">
    <property type="entry name" value="CheY-like_superfamily"/>
</dbReference>
<dbReference type="InterPro" id="IPR039420">
    <property type="entry name" value="WalR-like"/>
</dbReference>
<gene>
    <name evidence="10" type="ORF">SAMN05421740_101171</name>
</gene>
<dbReference type="GO" id="GO:0000976">
    <property type="term" value="F:transcription cis-regulatory region binding"/>
    <property type="evidence" value="ECO:0007669"/>
    <property type="project" value="TreeGrafter"/>
</dbReference>
<dbReference type="STRING" id="332977.SAMN05421740_101171"/>
<evidence type="ECO:0000259" key="8">
    <source>
        <dbReference type="PROSITE" id="PS50110"/>
    </source>
</evidence>
<dbReference type="AlphaFoldDB" id="A0A1H7F2W5"/>
<keyword evidence="4 7" id="KW-0238">DNA-binding</keyword>
<evidence type="ECO:0000256" key="1">
    <source>
        <dbReference type="ARBA" id="ARBA00022553"/>
    </source>
</evidence>
<dbReference type="CDD" id="cd00383">
    <property type="entry name" value="trans_reg_C"/>
    <property type="match status" value="1"/>
</dbReference>
<evidence type="ECO:0000313" key="11">
    <source>
        <dbReference type="Proteomes" id="UP000198916"/>
    </source>
</evidence>
<dbReference type="SUPFAM" id="SSF52172">
    <property type="entry name" value="CheY-like"/>
    <property type="match status" value="1"/>
</dbReference>
<feature type="modified residue" description="4-aspartylphosphate" evidence="6">
    <location>
        <position position="53"/>
    </location>
</feature>
<dbReference type="GO" id="GO:0000156">
    <property type="term" value="F:phosphorelay response regulator activity"/>
    <property type="evidence" value="ECO:0007669"/>
    <property type="project" value="TreeGrafter"/>
</dbReference>
<evidence type="ECO:0000256" key="7">
    <source>
        <dbReference type="PROSITE-ProRule" id="PRU01091"/>
    </source>
</evidence>
<accession>A0A1H7F2W5</accession>
<dbReference type="InterPro" id="IPR001867">
    <property type="entry name" value="OmpR/PhoB-type_DNA-bd"/>
</dbReference>
<reference evidence="11" key="1">
    <citation type="submission" date="2016-10" db="EMBL/GenBank/DDBJ databases">
        <authorList>
            <person name="Varghese N."/>
            <person name="Submissions S."/>
        </authorList>
    </citation>
    <scope>NUCLEOTIDE SEQUENCE [LARGE SCALE GENOMIC DNA]</scope>
    <source>
        <strain evidence="11">Jip14</strain>
    </source>
</reference>
<dbReference type="PANTHER" id="PTHR48111:SF1">
    <property type="entry name" value="TWO-COMPONENT RESPONSE REGULATOR ORR33"/>
    <property type="match status" value="1"/>
</dbReference>
<feature type="DNA-binding region" description="OmpR/PhoB-type" evidence="7">
    <location>
        <begin position="116"/>
        <end position="222"/>
    </location>
</feature>
<dbReference type="RefSeq" id="WP_090602029.1">
    <property type="nucleotide sequence ID" value="NZ_FNZR01000001.1"/>
</dbReference>
<dbReference type="Pfam" id="PF00486">
    <property type="entry name" value="Trans_reg_C"/>
    <property type="match status" value="1"/>
</dbReference>
<dbReference type="SMART" id="SM00862">
    <property type="entry name" value="Trans_reg_C"/>
    <property type="match status" value="1"/>
</dbReference>
<feature type="domain" description="Response regulatory" evidence="8">
    <location>
        <begin position="4"/>
        <end position="119"/>
    </location>
</feature>
<sequence length="225" mass="25823">MRNKILLIEDDWGLATTLRDFFEDNGLEVRHAATGDEGLSLYREQSPDLIVLDIVLPRKNGFEVISEIRDTDLKIPIVLMTGTEVSPESQIKGYRLGAINYMQKPILPQALLSLIQNILSLPIDLKQFHLEGHRIRIHSQAVDIDAETYTLRDKDAILLELLLRRKNQIVARSTLLKQIWYDDHPDRNNLLDGAILRIRRVLSSYPTLQIKTVYGEGYILEAKNK</sequence>
<keyword evidence="11" id="KW-1185">Reference proteome</keyword>
<evidence type="ECO:0000256" key="2">
    <source>
        <dbReference type="ARBA" id="ARBA00023012"/>
    </source>
</evidence>
<protein>
    <submittedName>
        <fullName evidence="10">Two-component system, OmpR family, copper resistance phosphate regulon response regulator CusR</fullName>
    </submittedName>
</protein>
<evidence type="ECO:0000256" key="6">
    <source>
        <dbReference type="PROSITE-ProRule" id="PRU00169"/>
    </source>
</evidence>
<dbReference type="OrthoDB" id="9789181at2"/>
<dbReference type="Gene3D" id="1.10.10.10">
    <property type="entry name" value="Winged helix-like DNA-binding domain superfamily/Winged helix DNA-binding domain"/>
    <property type="match status" value="1"/>
</dbReference>
<dbReference type="InterPro" id="IPR036388">
    <property type="entry name" value="WH-like_DNA-bd_sf"/>
</dbReference>
<dbReference type="PROSITE" id="PS51755">
    <property type="entry name" value="OMPR_PHOB"/>
    <property type="match status" value="1"/>
</dbReference>
<keyword evidence="5" id="KW-0804">Transcription</keyword>
<dbReference type="PROSITE" id="PS50110">
    <property type="entry name" value="RESPONSE_REGULATORY"/>
    <property type="match status" value="1"/>
</dbReference>
<dbReference type="EMBL" id="FNZR01000001">
    <property type="protein sequence ID" value="SEK19707.1"/>
    <property type="molecule type" value="Genomic_DNA"/>
</dbReference>
<dbReference type="PANTHER" id="PTHR48111">
    <property type="entry name" value="REGULATOR OF RPOS"/>
    <property type="match status" value="1"/>
</dbReference>
<proteinExistence type="predicted"/>
<dbReference type="SMART" id="SM00448">
    <property type="entry name" value="REC"/>
    <property type="match status" value="1"/>
</dbReference>
<evidence type="ECO:0000256" key="4">
    <source>
        <dbReference type="ARBA" id="ARBA00023125"/>
    </source>
</evidence>
<dbReference type="Pfam" id="PF00072">
    <property type="entry name" value="Response_reg"/>
    <property type="match status" value="1"/>
</dbReference>
<dbReference type="GO" id="GO:0005829">
    <property type="term" value="C:cytosol"/>
    <property type="evidence" value="ECO:0007669"/>
    <property type="project" value="TreeGrafter"/>
</dbReference>
<dbReference type="Proteomes" id="UP000198916">
    <property type="component" value="Unassembled WGS sequence"/>
</dbReference>
<name>A0A1H7F2W5_9SPHI</name>
<evidence type="ECO:0000256" key="5">
    <source>
        <dbReference type="ARBA" id="ARBA00023163"/>
    </source>
</evidence>